<evidence type="ECO:0000313" key="3">
    <source>
        <dbReference type="Proteomes" id="UP000189443"/>
    </source>
</evidence>
<name>A0A1S6JFS2_9ACTN</name>
<feature type="compositionally biased region" description="Polar residues" evidence="1">
    <location>
        <begin position="155"/>
        <end position="167"/>
    </location>
</feature>
<feature type="region of interest" description="Disordered" evidence="1">
    <location>
        <begin position="32"/>
        <end position="167"/>
    </location>
</feature>
<evidence type="ECO:0000313" key="2">
    <source>
        <dbReference type="EMBL" id="AQS70613.1"/>
    </source>
</evidence>
<proteinExistence type="predicted"/>
<protein>
    <submittedName>
        <fullName evidence="2">Uncharacterized protein</fullName>
    </submittedName>
</protein>
<dbReference type="AlphaFoldDB" id="A0A1S6JFS2"/>
<gene>
    <name evidence="2" type="ORF">B1H29_30290</name>
</gene>
<dbReference type="KEGG" id="spac:B1H29_30290"/>
<keyword evidence="3" id="KW-1185">Reference proteome</keyword>
<accession>A0A1S6JFS2</accession>
<sequence length="167" mass="17353">MKTSVWCVPRQLHHTGGLRRDQAPPALTRLVINTPRPHPAPPTARTERGGGPRGRPRARLAAHGPGSPPTGPARRPRGPGAGRLLAADRGRAAHRRAGRPGGAHASVRGPERAPDRPGGSVATGPTRLGHGRPRGAGWSLTRADPPPTDPGAGRSTASAQRTRALSR</sequence>
<organism evidence="2 3">
    <name type="scientific">Streptomyces pactum</name>
    <dbReference type="NCBI Taxonomy" id="68249"/>
    <lineage>
        <taxon>Bacteria</taxon>
        <taxon>Bacillati</taxon>
        <taxon>Actinomycetota</taxon>
        <taxon>Actinomycetes</taxon>
        <taxon>Kitasatosporales</taxon>
        <taxon>Streptomycetaceae</taxon>
        <taxon>Streptomyces</taxon>
    </lineage>
</organism>
<dbReference type="Proteomes" id="UP000189443">
    <property type="component" value="Chromosome"/>
</dbReference>
<reference evidence="2 3" key="1">
    <citation type="submission" date="2017-02" db="EMBL/GenBank/DDBJ databases">
        <title>Streptomyces pactum ACT12 Genome sequencing and assembly.</title>
        <authorList>
            <person name="Xue Q."/>
            <person name="Yan X."/>
            <person name="Jia L."/>
            <person name="Yan H."/>
        </authorList>
    </citation>
    <scope>NUCLEOTIDE SEQUENCE [LARGE SCALE GENOMIC DNA]</scope>
    <source>
        <strain evidence="2 3">ACT12</strain>
    </source>
</reference>
<dbReference type="EMBL" id="CP019724">
    <property type="protein sequence ID" value="AQS70613.1"/>
    <property type="molecule type" value="Genomic_DNA"/>
</dbReference>
<evidence type="ECO:0000256" key="1">
    <source>
        <dbReference type="SAM" id="MobiDB-lite"/>
    </source>
</evidence>